<accession>A0ABP3VX05</accession>
<dbReference type="Proteomes" id="UP001500279">
    <property type="component" value="Unassembled WGS sequence"/>
</dbReference>
<evidence type="ECO:0000259" key="4">
    <source>
        <dbReference type="PROSITE" id="PS50109"/>
    </source>
</evidence>
<reference evidence="6" key="1">
    <citation type="journal article" date="2019" name="Int. J. Syst. Evol. Microbiol.">
        <title>The Global Catalogue of Microorganisms (GCM) 10K type strain sequencing project: providing services to taxonomists for standard genome sequencing and annotation.</title>
        <authorList>
            <consortium name="The Broad Institute Genomics Platform"/>
            <consortium name="The Broad Institute Genome Sequencing Center for Infectious Disease"/>
            <person name="Wu L."/>
            <person name="Ma J."/>
        </authorList>
    </citation>
    <scope>NUCLEOTIDE SEQUENCE [LARGE SCALE GENOMIC DNA]</scope>
    <source>
        <strain evidence="6">JCM 15503</strain>
    </source>
</reference>
<dbReference type="InterPro" id="IPR003594">
    <property type="entry name" value="HATPase_dom"/>
</dbReference>
<keyword evidence="3" id="KW-0902">Two-component regulatory system</keyword>
<keyword evidence="2 5" id="KW-0418">Kinase</keyword>
<dbReference type="Pfam" id="PF07730">
    <property type="entry name" value="HisKA_3"/>
    <property type="match status" value="1"/>
</dbReference>
<dbReference type="PANTHER" id="PTHR24421">
    <property type="entry name" value="NITRATE/NITRITE SENSOR PROTEIN NARX-RELATED"/>
    <property type="match status" value="1"/>
</dbReference>
<feature type="domain" description="Histidine kinase" evidence="4">
    <location>
        <begin position="905"/>
        <end position="997"/>
    </location>
</feature>
<evidence type="ECO:0000256" key="2">
    <source>
        <dbReference type="ARBA" id="ARBA00022777"/>
    </source>
</evidence>
<dbReference type="InterPro" id="IPR011123">
    <property type="entry name" value="Y_Y_Y"/>
</dbReference>
<proteinExistence type="predicted"/>
<dbReference type="SMART" id="SM00387">
    <property type="entry name" value="HATPase_c"/>
    <property type="match status" value="1"/>
</dbReference>
<dbReference type="Gene3D" id="2.60.40.10">
    <property type="entry name" value="Immunoglobulins"/>
    <property type="match status" value="1"/>
</dbReference>
<keyword evidence="1" id="KW-0808">Transferase</keyword>
<dbReference type="InterPro" id="IPR005467">
    <property type="entry name" value="His_kinase_dom"/>
</dbReference>
<dbReference type="InterPro" id="IPR050482">
    <property type="entry name" value="Sensor_HK_TwoCompSys"/>
</dbReference>
<evidence type="ECO:0000313" key="5">
    <source>
        <dbReference type="EMBL" id="GAA0767900.1"/>
    </source>
</evidence>
<dbReference type="EMBL" id="BAAAEW010000047">
    <property type="protein sequence ID" value="GAA0767900.1"/>
    <property type="molecule type" value="Genomic_DNA"/>
</dbReference>
<dbReference type="Gene3D" id="1.20.5.1930">
    <property type="match status" value="1"/>
</dbReference>
<dbReference type="InterPro" id="IPR013783">
    <property type="entry name" value="Ig-like_fold"/>
</dbReference>
<protein>
    <submittedName>
        <fullName evidence="5">Sensor histidine kinase</fullName>
    </submittedName>
</protein>
<dbReference type="GO" id="GO:0016301">
    <property type="term" value="F:kinase activity"/>
    <property type="evidence" value="ECO:0007669"/>
    <property type="project" value="UniProtKB-KW"/>
</dbReference>
<evidence type="ECO:0000256" key="1">
    <source>
        <dbReference type="ARBA" id="ARBA00022679"/>
    </source>
</evidence>
<evidence type="ECO:0000256" key="3">
    <source>
        <dbReference type="ARBA" id="ARBA00023012"/>
    </source>
</evidence>
<comment type="caution">
    <text evidence="5">The sequence shown here is derived from an EMBL/GenBank/DDBJ whole genome shotgun (WGS) entry which is preliminary data.</text>
</comment>
<dbReference type="InterPro" id="IPR011712">
    <property type="entry name" value="Sig_transdc_His_kin_sub3_dim/P"/>
</dbReference>
<dbReference type="Gene3D" id="2.130.10.10">
    <property type="entry name" value="YVTN repeat-like/Quinoprotein amine dehydrogenase"/>
    <property type="match status" value="3"/>
</dbReference>
<evidence type="ECO:0000313" key="6">
    <source>
        <dbReference type="Proteomes" id="UP001500279"/>
    </source>
</evidence>
<dbReference type="SUPFAM" id="SSF55874">
    <property type="entry name" value="ATPase domain of HSP90 chaperone/DNA topoisomerase II/histidine kinase"/>
    <property type="match status" value="1"/>
</dbReference>
<dbReference type="InterPro" id="IPR036890">
    <property type="entry name" value="HATPase_C_sf"/>
</dbReference>
<dbReference type="Pfam" id="PF07495">
    <property type="entry name" value="Y_Y_Y"/>
    <property type="match status" value="1"/>
</dbReference>
<dbReference type="SUPFAM" id="SSF63829">
    <property type="entry name" value="Calcium-dependent phosphotriesterase"/>
    <property type="match status" value="2"/>
</dbReference>
<sequence>MLVGIFWLGPIPVLADPSPIPLIRQFQHSAWRQADGAPSSIAGITEDREGFLWLGAKSGLYRFDGATFERFNSLGGVRLPANSVQSVRAFPDGRLFIGYQMGGVSVFKDGALKTYEPAEGLPTGTVQFFRQAPDGAIWAGCGQGIARFDGKRWQRTERKDKGHFGLLLEIDARGTIFTDDAKGVWYRRVNDEDFVFLPGSEGELAMVMAGADGRLWMMTADKRKLREVMYRDGSYKVGQSQLALPASAYSDRLVVDADGAGWVLSDEGVTRVVDRSGAGDLTQGTFESFPQAQGMSGGTTTYMFEDSKRNMWIATTGGLDRFRRGAVQMQFPVANMQYPVVARSQAGGAWVGTSDDGLLRLNKEKAELLKIGPKEEIFAIASANDGGAWAASYDRLWHVTDGQRLELMPPDGVGPRRGGANHDRYQAIVEDAQGILWASITRAGVFRRVGDQWRHASEFQGVPKGTAIAMAAETDGGVWLTYMAGRARRVGADGQVLSVEEEDGLTVGNVLSVHASSAGTWFGGERGLVLRTPDGHMLPIRLEAAQPELSGVTGIALSPSGDLWLAEVNGVVRISQAEWMRAATEKNYAVKARRYDFRDGLEGAIPQLQKTPTLVVSNDGVVWVATQAGLGRIDPAEELASNQAPKAFVRQVLADDAELIRQPGLQAPAGVSLLQIGYTAPQLSDATRLRFAYRLVGYDNDWHEAGNRRQAIYTHLPPGNYEFLVRTTTNEGLEAAEPASLKISVLPFYWQTRWFYVLAGAVLLALLHLAYRLRLRAVASSVRANIEARTIERERIARDLHDTVLQGVTALTLQVRAAAEQLPTENPTKARLEAALQGARSVMREGRERLEGLRGAPNLERLASGALSEAVAEACVELGRLHVEASYQVAVEGDEVGMEFDRAVEVYSIAREALTNAFRHSSATRIEALLLYTPGALRLTVSDNGIGLPSDRADEALKAGHFGLVGMRERAKSLGGALEILGGSPGTTVQLTLPVAERLHKPSQLVQRRRRIETTTILRAERHASTE</sequence>
<keyword evidence="6" id="KW-1185">Reference proteome</keyword>
<dbReference type="Pfam" id="PF02518">
    <property type="entry name" value="HATPase_c"/>
    <property type="match status" value="1"/>
</dbReference>
<dbReference type="PANTHER" id="PTHR24421:SF62">
    <property type="entry name" value="SENSORY TRANSDUCTION HISTIDINE KINASE"/>
    <property type="match status" value="1"/>
</dbReference>
<dbReference type="InterPro" id="IPR015943">
    <property type="entry name" value="WD40/YVTN_repeat-like_dom_sf"/>
</dbReference>
<gene>
    <name evidence="5" type="ORF">GCM10009107_57260</name>
</gene>
<dbReference type="PROSITE" id="PS50109">
    <property type="entry name" value="HIS_KIN"/>
    <property type="match status" value="1"/>
</dbReference>
<name>A0ABP3VX05_9BURK</name>
<organism evidence="5 6">
    <name type="scientific">Ideonella azotifigens</name>
    <dbReference type="NCBI Taxonomy" id="513160"/>
    <lineage>
        <taxon>Bacteria</taxon>
        <taxon>Pseudomonadati</taxon>
        <taxon>Pseudomonadota</taxon>
        <taxon>Betaproteobacteria</taxon>
        <taxon>Burkholderiales</taxon>
        <taxon>Sphaerotilaceae</taxon>
        <taxon>Ideonella</taxon>
    </lineage>
</organism>
<dbReference type="CDD" id="cd16917">
    <property type="entry name" value="HATPase_UhpB-NarQ-NarX-like"/>
    <property type="match status" value="1"/>
</dbReference>
<dbReference type="Gene3D" id="3.30.565.10">
    <property type="entry name" value="Histidine kinase-like ATPase, C-terminal domain"/>
    <property type="match status" value="1"/>
</dbReference>